<keyword evidence="3" id="KW-1185">Reference proteome</keyword>
<organism evidence="2 3">
    <name type="scientific">Catenuloplanes indicus</name>
    <dbReference type="NCBI Taxonomy" id="137267"/>
    <lineage>
        <taxon>Bacteria</taxon>
        <taxon>Bacillati</taxon>
        <taxon>Actinomycetota</taxon>
        <taxon>Actinomycetes</taxon>
        <taxon>Micromonosporales</taxon>
        <taxon>Micromonosporaceae</taxon>
        <taxon>Catenuloplanes</taxon>
    </lineage>
</organism>
<proteinExistence type="predicted"/>
<feature type="transmembrane region" description="Helical" evidence="1">
    <location>
        <begin position="72"/>
        <end position="91"/>
    </location>
</feature>
<dbReference type="AlphaFoldDB" id="A0AAE3W3C2"/>
<sequence length="160" mass="17726">MRNRWLPVGVLAGVLFLVNVVARLVGRFAFDDDLSAQDTVSTIMFIVIGLITAVLAFRWGRARPLDSWSGDLVAIVTTAMLLTVLAGPFISGDSPFRNGAGAFFAQIWLYLGFTIGGAILGYLVLMVLGWDYRSQSLKRYEENRLAAARPTKNRRSTIRR</sequence>
<evidence type="ECO:0000256" key="1">
    <source>
        <dbReference type="SAM" id="Phobius"/>
    </source>
</evidence>
<feature type="transmembrane region" description="Helical" evidence="1">
    <location>
        <begin position="39"/>
        <end position="60"/>
    </location>
</feature>
<protein>
    <submittedName>
        <fullName evidence="2">Membrane protein</fullName>
    </submittedName>
</protein>
<evidence type="ECO:0000313" key="2">
    <source>
        <dbReference type="EMBL" id="MDQ0368570.1"/>
    </source>
</evidence>
<dbReference type="Proteomes" id="UP001240236">
    <property type="component" value="Unassembled WGS sequence"/>
</dbReference>
<keyword evidence="1" id="KW-0812">Transmembrane</keyword>
<keyword evidence="1" id="KW-0472">Membrane</keyword>
<gene>
    <name evidence="2" type="ORF">J2S42_005239</name>
</gene>
<comment type="caution">
    <text evidence="2">The sequence shown here is derived from an EMBL/GenBank/DDBJ whole genome shotgun (WGS) entry which is preliminary data.</text>
</comment>
<name>A0AAE3W3C2_9ACTN</name>
<dbReference type="RefSeq" id="WP_307243206.1">
    <property type="nucleotide sequence ID" value="NZ_JAUSUZ010000001.1"/>
</dbReference>
<evidence type="ECO:0000313" key="3">
    <source>
        <dbReference type="Proteomes" id="UP001240236"/>
    </source>
</evidence>
<accession>A0AAE3W3C2</accession>
<dbReference type="EMBL" id="JAUSUZ010000001">
    <property type="protein sequence ID" value="MDQ0368570.1"/>
    <property type="molecule type" value="Genomic_DNA"/>
</dbReference>
<keyword evidence="1" id="KW-1133">Transmembrane helix</keyword>
<feature type="transmembrane region" description="Helical" evidence="1">
    <location>
        <begin position="103"/>
        <end position="130"/>
    </location>
</feature>
<reference evidence="2 3" key="1">
    <citation type="submission" date="2023-07" db="EMBL/GenBank/DDBJ databases">
        <title>Sequencing the genomes of 1000 actinobacteria strains.</title>
        <authorList>
            <person name="Klenk H.-P."/>
        </authorList>
    </citation>
    <scope>NUCLEOTIDE SEQUENCE [LARGE SCALE GENOMIC DNA]</scope>
    <source>
        <strain evidence="2 3">DSM 44709</strain>
    </source>
</reference>